<keyword evidence="9" id="KW-1185">Reference proteome</keyword>
<dbReference type="GO" id="GO:0000978">
    <property type="term" value="F:RNA polymerase II cis-regulatory region sequence-specific DNA binding"/>
    <property type="evidence" value="ECO:0007669"/>
    <property type="project" value="TreeGrafter"/>
</dbReference>
<keyword evidence="1 4" id="KW-0238">DNA-binding</keyword>
<dbReference type="InterPro" id="IPR009057">
    <property type="entry name" value="Homeodomain-like_sf"/>
</dbReference>
<dbReference type="PANTHER" id="PTHR24327">
    <property type="entry name" value="HOMEOBOX PROTEIN"/>
    <property type="match status" value="1"/>
</dbReference>
<evidence type="ECO:0000256" key="1">
    <source>
        <dbReference type="ARBA" id="ARBA00023125"/>
    </source>
</evidence>
<dbReference type="SUPFAM" id="SSF46689">
    <property type="entry name" value="Homeodomain-like"/>
    <property type="match status" value="1"/>
</dbReference>
<evidence type="ECO:0000313" key="8">
    <source>
        <dbReference type="EMBL" id="TCD62402.1"/>
    </source>
</evidence>
<dbReference type="GO" id="GO:0000981">
    <property type="term" value="F:DNA-binding transcription factor activity, RNA polymerase II-specific"/>
    <property type="evidence" value="ECO:0007669"/>
    <property type="project" value="InterPro"/>
</dbReference>
<feature type="DNA-binding region" description="Homeobox" evidence="4">
    <location>
        <begin position="20"/>
        <end position="73"/>
    </location>
</feature>
<dbReference type="AlphaFoldDB" id="A0A4R0R521"/>
<dbReference type="SMART" id="SM00389">
    <property type="entry name" value="HOX"/>
    <property type="match status" value="1"/>
</dbReference>
<dbReference type="STRING" id="92696.A0A4R0R521"/>
<evidence type="ECO:0000256" key="2">
    <source>
        <dbReference type="ARBA" id="ARBA00023155"/>
    </source>
</evidence>
<keyword evidence="3 4" id="KW-0539">Nucleus</keyword>
<dbReference type="PANTHER" id="PTHR24327:SF41">
    <property type="entry name" value="BRAIN-SPECIFIC HOMEOBOX PROTEIN"/>
    <property type="match status" value="1"/>
</dbReference>
<dbReference type="OrthoDB" id="6159439at2759"/>
<evidence type="ECO:0000259" key="7">
    <source>
        <dbReference type="PROSITE" id="PS50071"/>
    </source>
</evidence>
<dbReference type="Proteomes" id="UP000292702">
    <property type="component" value="Unassembled WGS sequence"/>
</dbReference>
<evidence type="ECO:0000256" key="4">
    <source>
        <dbReference type="PROSITE-ProRule" id="PRU00108"/>
    </source>
</evidence>
<feature type="domain" description="Homeobox" evidence="7">
    <location>
        <begin position="18"/>
        <end position="72"/>
    </location>
</feature>
<evidence type="ECO:0000313" key="9">
    <source>
        <dbReference type="Proteomes" id="UP000292702"/>
    </source>
</evidence>
<gene>
    <name evidence="8" type="ORF">EIP91_006930</name>
</gene>
<protein>
    <recommendedName>
        <fullName evidence="7">Homeobox domain-containing protein</fullName>
    </recommendedName>
</protein>
<feature type="compositionally biased region" description="Low complexity" evidence="6">
    <location>
        <begin position="93"/>
        <end position="109"/>
    </location>
</feature>
<feature type="region of interest" description="Disordered" evidence="6">
    <location>
        <begin position="188"/>
        <end position="214"/>
    </location>
</feature>
<dbReference type="Gene3D" id="1.10.10.60">
    <property type="entry name" value="Homeodomain-like"/>
    <property type="match status" value="1"/>
</dbReference>
<dbReference type="CDD" id="cd00086">
    <property type="entry name" value="homeodomain"/>
    <property type="match status" value="1"/>
</dbReference>
<keyword evidence="2 4" id="KW-0371">Homeobox</keyword>
<feature type="region of interest" description="Disordered" evidence="6">
    <location>
        <begin position="84"/>
        <end position="140"/>
    </location>
</feature>
<evidence type="ECO:0000256" key="3">
    <source>
        <dbReference type="ARBA" id="ARBA00023242"/>
    </source>
</evidence>
<dbReference type="InterPro" id="IPR001356">
    <property type="entry name" value="HD"/>
</dbReference>
<dbReference type="EMBL" id="RWJN01000375">
    <property type="protein sequence ID" value="TCD62402.1"/>
    <property type="molecule type" value="Genomic_DNA"/>
</dbReference>
<evidence type="ECO:0000256" key="6">
    <source>
        <dbReference type="SAM" id="MobiDB-lite"/>
    </source>
</evidence>
<organism evidence="8 9">
    <name type="scientific">Steccherinum ochraceum</name>
    <dbReference type="NCBI Taxonomy" id="92696"/>
    <lineage>
        <taxon>Eukaryota</taxon>
        <taxon>Fungi</taxon>
        <taxon>Dikarya</taxon>
        <taxon>Basidiomycota</taxon>
        <taxon>Agaricomycotina</taxon>
        <taxon>Agaricomycetes</taxon>
        <taxon>Polyporales</taxon>
        <taxon>Steccherinaceae</taxon>
        <taxon>Steccherinum</taxon>
    </lineage>
</organism>
<feature type="compositionally biased region" description="Basic residues" evidence="6">
    <location>
        <begin position="190"/>
        <end position="200"/>
    </location>
</feature>
<dbReference type="InterPro" id="IPR017970">
    <property type="entry name" value="Homeobox_CS"/>
</dbReference>
<reference evidence="8 9" key="1">
    <citation type="submission" date="2018-11" db="EMBL/GenBank/DDBJ databases">
        <title>Genome assembly of Steccherinum ochraceum LE-BIN_3174, the white-rot fungus of the Steccherinaceae family (The Residual Polyporoid clade, Polyporales, Basidiomycota).</title>
        <authorList>
            <person name="Fedorova T.V."/>
            <person name="Glazunova O.A."/>
            <person name="Landesman E.O."/>
            <person name="Moiseenko K.V."/>
            <person name="Psurtseva N.V."/>
            <person name="Savinova O.S."/>
            <person name="Shakhova N.V."/>
            <person name="Tyazhelova T.V."/>
            <person name="Vasina D.V."/>
        </authorList>
    </citation>
    <scope>NUCLEOTIDE SEQUENCE [LARGE SCALE GENOMIC DNA]</scope>
    <source>
        <strain evidence="8 9">LE-BIN_3174</strain>
    </source>
</reference>
<name>A0A4R0R521_9APHY</name>
<proteinExistence type="predicted"/>
<comment type="caution">
    <text evidence="8">The sequence shown here is derived from an EMBL/GenBank/DDBJ whole genome shotgun (WGS) entry which is preliminary data.</text>
</comment>
<dbReference type="Pfam" id="PF00046">
    <property type="entry name" value="Homeodomain"/>
    <property type="match status" value="1"/>
</dbReference>
<dbReference type="InterPro" id="IPR050460">
    <property type="entry name" value="Distal-less_Homeobox_TF"/>
</dbReference>
<dbReference type="PROSITE" id="PS50071">
    <property type="entry name" value="HOMEOBOX_2"/>
    <property type="match status" value="1"/>
</dbReference>
<comment type="subcellular location">
    <subcellularLocation>
        <location evidence="4 5">Nucleus</location>
    </subcellularLocation>
</comment>
<dbReference type="PROSITE" id="PS00027">
    <property type="entry name" value="HOMEOBOX_1"/>
    <property type="match status" value="1"/>
</dbReference>
<sequence>MPRSLASSTSSAEIPFARKRLHPQQLAILKAVFDSTSHPSLEERADLAAELGLEIKAINVWYQNKRRSVKKQTQAWNLREMRAQMPPHHPLSRSDSSSSANSSNRASISLDSIVEARERPDPVPRTPKRRQRTSTTMPRMNAPESIWELIPSSPILPPSSPAAESVRMSALPATSKTMRSLEWACAKDRAGRKKRKRNHGAKNLFDVPPLPSLNLESAKEGTEVSDTEVEDLITPDNSMELAHLHTPQRKRMEEDWMMEEEEGCRAHGPPGSGGEVEAAITLLGFKVRS</sequence>
<evidence type="ECO:0000256" key="5">
    <source>
        <dbReference type="RuleBase" id="RU000682"/>
    </source>
</evidence>
<dbReference type="GO" id="GO:0005634">
    <property type="term" value="C:nucleus"/>
    <property type="evidence" value="ECO:0007669"/>
    <property type="project" value="UniProtKB-SubCell"/>
</dbReference>
<accession>A0A4R0R521</accession>